<name>A0AAD6WXJ9_9AGAR</name>
<reference evidence="2" key="1">
    <citation type="submission" date="2023-03" db="EMBL/GenBank/DDBJ databases">
        <title>Massive genome expansion in bonnet fungi (Mycena s.s.) driven by repeated elements and novel gene families across ecological guilds.</title>
        <authorList>
            <consortium name="Lawrence Berkeley National Laboratory"/>
            <person name="Harder C.B."/>
            <person name="Miyauchi S."/>
            <person name="Viragh M."/>
            <person name="Kuo A."/>
            <person name="Thoen E."/>
            <person name="Andreopoulos B."/>
            <person name="Lu D."/>
            <person name="Skrede I."/>
            <person name="Drula E."/>
            <person name="Henrissat B."/>
            <person name="Morin E."/>
            <person name="Kohler A."/>
            <person name="Barry K."/>
            <person name="LaButti K."/>
            <person name="Morin E."/>
            <person name="Salamov A."/>
            <person name="Lipzen A."/>
            <person name="Mereny Z."/>
            <person name="Hegedus B."/>
            <person name="Baldrian P."/>
            <person name="Stursova M."/>
            <person name="Weitz H."/>
            <person name="Taylor A."/>
            <person name="Grigoriev I.V."/>
            <person name="Nagy L.G."/>
            <person name="Martin F."/>
            <person name="Kauserud H."/>
        </authorList>
    </citation>
    <scope>NUCLEOTIDE SEQUENCE</scope>
    <source>
        <strain evidence="2">CBHHK200</strain>
    </source>
</reference>
<evidence type="ECO:0000313" key="2">
    <source>
        <dbReference type="EMBL" id="KAJ7024894.1"/>
    </source>
</evidence>
<accession>A0AAD6WXJ9</accession>
<organism evidence="2 3">
    <name type="scientific">Mycena alexandri</name>
    <dbReference type="NCBI Taxonomy" id="1745969"/>
    <lineage>
        <taxon>Eukaryota</taxon>
        <taxon>Fungi</taxon>
        <taxon>Dikarya</taxon>
        <taxon>Basidiomycota</taxon>
        <taxon>Agaricomycotina</taxon>
        <taxon>Agaricomycetes</taxon>
        <taxon>Agaricomycetidae</taxon>
        <taxon>Agaricales</taxon>
        <taxon>Marasmiineae</taxon>
        <taxon>Mycenaceae</taxon>
        <taxon>Mycena</taxon>
    </lineage>
</organism>
<protein>
    <submittedName>
        <fullName evidence="2">Uncharacterized protein</fullName>
    </submittedName>
</protein>
<proteinExistence type="predicted"/>
<dbReference type="EMBL" id="JARJCM010000162">
    <property type="protein sequence ID" value="KAJ7024894.1"/>
    <property type="molecule type" value="Genomic_DNA"/>
</dbReference>
<comment type="caution">
    <text evidence="2">The sequence shown here is derived from an EMBL/GenBank/DDBJ whole genome shotgun (WGS) entry which is preliminary data.</text>
</comment>
<dbReference type="Proteomes" id="UP001218188">
    <property type="component" value="Unassembled WGS sequence"/>
</dbReference>
<sequence>MAWSLKSAYLDSYLPPPNISMVICGRQAVVLDLREAKPVTSRPSNGKWMNNSTGVNPHKTSLAPDLHVFHGRYTHVFSSGVSYIMAHDIADSWASRDKVELRSRSDANQELLCLPTRSENRRANFFLNIMLVREYLMRGPQFRMPWLLSPICRVDTSVANDAGKGSRIPPPFQSGVRERQ</sequence>
<gene>
    <name evidence="2" type="ORF">C8F04DRAFT_1301335</name>
</gene>
<feature type="region of interest" description="Disordered" evidence="1">
    <location>
        <begin position="159"/>
        <end position="180"/>
    </location>
</feature>
<evidence type="ECO:0000256" key="1">
    <source>
        <dbReference type="SAM" id="MobiDB-lite"/>
    </source>
</evidence>
<dbReference type="AlphaFoldDB" id="A0AAD6WXJ9"/>
<evidence type="ECO:0000313" key="3">
    <source>
        <dbReference type="Proteomes" id="UP001218188"/>
    </source>
</evidence>
<keyword evidence="3" id="KW-1185">Reference proteome</keyword>